<protein>
    <submittedName>
        <fullName evidence="1">Uncharacterized protein</fullName>
    </submittedName>
</protein>
<dbReference type="EMBL" id="QVLX01000012">
    <property type="protein sequence ID" value="RGE84733.1"/>
    <property type="molecule type" value="Genomic_DNA"/>
</dbReference>
<keyword evidence="2" id="KW-1185">Reference proteome</keyword>
<dbReference type="OrthoDB" id="3035567at2"/>
<evidence type="ECO:0000313" key="1">
    <source>
        <dbReference type="EMBL" id="RGE84733.1"/>
    </source>
</evidence>
<reference evidence="1 2" key="1">
    <citation type="submission" date="2018-08" db="EMBL/GenBank/DDBJ databases">
        <title>A genome reference for cultivated species of the human gut microbiota.</title>
        <authorList>
            <person name="Zou Y."/>
            <person name="Xue W."/>
            <person name="Luo G."/>
        </authorList>
    </citation>
    <scope>NUCLEOTIDE SEQUENCE [LARGE SCALE GENOMIC DNA]</scope>
    <source>
        <strain evidence="1 2">AF37-2AT</strain>
    </source>
</reference>
<accession>A0A3E3JYT2</accession>
<dbReference type="RefSeq" id="WP_024731494.1">
    <property type="nucleotide sequence ID" value="NZ_BAABYU010000001.1"/>
</dbReference>
<name>A0A3E3JYT2_9FIRM</name>
<comment type="caution">
    <text evidence="1">The sequence shown here is derived from an EMBL/GenBank/DDBJ whole genome shotgun (WGS) entry which is preliminary data.</text>
</comment>
<dbReference type="AlphaFoldDB" id="A0A3E3JYT2"/>
<proteinExistence type="predicted"/>
<sequence length="75" mass="8566">MNQKPLPGIPEQILQSADQMMEQIQSGKIRKHLLGSTSHVHDHAMMNVSVNSYCDFVKSKLFFDIIKLKGEETHE</sequence>
<dbReference type="Proteomes" id="UP000261080">
    <property type="component" value="Unassembled WGS sequence"/>
</dbReference>
<gene>
    <name evidence="1" type="ORF">DW016_14665</name>
</gene>
<evidence type="ECO:0000313" key="2">
    <source>
        <dbReference type="Proteomes" id="UP000261080"/>
    </source>
</evidence>
<organism evidence="1 2">
    <name type="scientific">Sellimonas intestinalis</name>
    <dbReference type="NCBI Taxonomy" id="1653434"/>
    <lineage>
        <taxon>Bacteria</taxon>
        <taxon>Bacillati</taxon>
        <taxon>Bacillota</taxon>
        <taxon>Clostridia</taxon>
        <taxon>Lachnospirales</taxon>
        <taxon>Lachnospiraceae</taxon>
        <taxon>Sellimonas</taxon>
    </lineage>
</organism>